<sequence>MDNSKNIYKCKACGKSFTVKISNAGYPGGKERENIDCPWCSVENGSEITSGIITTHKVITEGDVVQ</sequence>
<evidence type="ECO:0000313" key="1">
    <source>
        <dbReference type="EMBL" id="AGL01910.1"/>
    </source>
</evidence>
<dbReference type="OrthoDB" id="9797806at2"/>
<evidence type="ECO:0000313" key="2">
    <source>
        <dbReference type="Proteomes" id="UP000013520"/>
    </source>
</evidence>
<keyword evidence="2" id="KW-1185">Reference proteome</keyword>
<organism evidence="1 2">
    <name type="scientific">Desulfoscipio gibsoniae DSM 7213</name>
    <dbReference type="NCBI Taxonomy" id="767817"/>
    <lineage>
        <taxon>Bacteria</taxon>
        <taxon>Bacillati</taxon>
        <taxon>Bacillota</taxon>
        <taxon>Clostridia</taxon>
        <taxon>Eubacteriales</taxon>
        <taxon>Desulfallaceae</taxon>
        <taxon>Desulfoscipio</taxon>
    </lineage>
</organism>
<gene>
    <name evidence="1" type="ORF">Desgi_2503</name>
</gene>
<proteinExistence type="predicted"/>
<protein>
    <submittedName>
        <fullName evidence="1">Uncharacterized protein</fullName>
    </submittedName>
</protein>
<accession>R4KMX3</accession>
<reference evidence="1 2" key="1">
    <citation type="submission" date="2012-01" db="EMBL/GenBank/DDBJ databases">
        <title>Complete sequence of Desulfotomaculum gibsoniae DSM 7213.</title>
        <authorList>
            <consortium name="US DOE Joint Genome Institute"/>
            <person name="Lucas S."/>
            <person name="Han J."/>
            <person name="Lapidus A."/>
            <person name="Cheng J.-F."/>
            <person name="Goodwin L."/>
            <person name="Pitluck S."/>
            <person name="Peters L."/>
            <person name="Ovchinnikova G."/>
            <person name="Teshima H."/>
            <person name="Detter J.C."/>
            <person name="Han C."/>
            <person name="Tapia R."/>
            <person name="Land M."/>
            <person name="Hauser L."/>
            <person name="Kyrpides N."/>
            <person name="Ivanova N."/>
            <person name="Pagani I."/>
            <person name="Parshina S."/>
            <person name="Plugge C."/>
            <person name="Muyzer G."/>
            <person name="Kuever J."/>
            <person name="Ivanova A."/>
            <person name="Nazina T."/>
            <person name="Klenk H.-P."/>
            <person name="Brambilla E."/>
            <person name="Spring S."/>
            <person name="Stams A.F."/>
            <person name="Woyke T."/>
        </authorList>
    </citation>
    <scope>NUCLEOTIDE SEQUENCE [LARGE SCALE GENOMIC DNA]</scope>
    <source>
        <strain evidence="1 2">DSM 7213</strain>
    </source>
</reference>
<dbReference type="AlphaFoldDB" id="R4KMX3"/>
<dbReference type="KEGG" id="dgi:Desgi_2503"/>
<dbReference type="RefSeq" id="WP_006521638.1">
    <property type="nucleotide sequence ID" value="NC_021184.1"/>
</dbReference>
<dbReference type="HOGENOM" id="CLU_204550_0_0_9"/>
<name>R4KMX3_9FIRM</name>
<dbReference type="EMBL" id="CP003273">
    <property type="protein sequence ID" value="AGL01910.1"/>
    <property type="molecule type" value="Genomic_DNA"/>
</dbReference>
<dbReference type="Proteomes" id="UP000013520">
    <property type="component" value="Chromosome"/>
</dbReference>
<dbReference type="STRING" id="767817.Desgi_2503"/>